<evidence type="ECO:0000313" key="1">
    <source>
        <dbReference type="EMBL" id="SVB68869.1"/>
    </source>
</evidence>
<feature type="non-terminal residue" evidence="1">
    <location>
        <position position="28"/>
    </location>
</feature>
<protein>
    <submittedName>
        <fullName evidence="1">Uncharacterized protein</fullName>
    </submittedName>
</protein>
<proteinExistence type="predicted"/>
<dbReference type="EMBL" id="UINC01052943">
    <property type="protein sequence ID" value="SVB68869.1"/>
    <property type="molecule type" value="Genomic_DNA"/>
</dbReference>
<accession>A0A382G1W0</accession>
<organism evidence="1">
    <name type="scientific">marine metagenome</name>
    <dbReference type="NCBI Taxonomy" id="408172"/>
    <lineage>
        <taxon>unclassified sequences</taxon>
        <taxon>metagenomes</taxon>
        <taxon>ecological metagenomes</taxon>
    </lineage>
</organism>
<reference evidence="1" key="1">
    <citation type="submission" date="2018-05" db="EMBL/GenBank/DDBJ databases">
        <authorList>
            <person name="Lanie J.A."/>
            <person name="Ng W.-L."/>
            <person name="Kazmierczak K.M."/>
            <person name="Andrzejewski T.M."/>
            <person name="Davidsen T.M."/>
            <person name="Wayne K.J."/>
            <person name="Tettelin H."/>
            <person name="Glass J.I."/>
            <person name="Rusch D."/>
            <person name="Podicherti R."/>
            <person name="Tsui H.-C.T."/>
            <person name="Winkler M.E."/>
        </authorList>
    </citation>
    <scope>NUCLEOTIDE SEQUENCE</scope>
</reference>
<gene>
    <name evidence="1" type="ORF">METZ01_LOCUS221723</name>
</gene>
<dbReference type="AlphaFoldDB" id="A0A382G1W0"/>
<sequence length="28" mass="3436">MDCTLPHEGEASWHLMLEWIDKEHRRQS</sequence>
<name>A0A382G1W0_9ZZZZ</name>